<dbReference type="EMBL" id="WHOD01000097">
    <property type="protein sequence ID" value="NOU96375.1"/>
    <property type="molecule type" value="Genomic_DNA"/>
</dbReference>
<keyword evidence="2" id="KW-0012">Acyltransferase</keyword>
<comment type="caution">
    <text evidence="4">The sequence shown here is derived from an EMBL/GenBank/DDBJ whole genome shotgun (WGS) entry which is preliminary data.</text>
</comment>
<dbReference type="SUPFAM" id="SSF55729">
    <property type="entry name" value="Acyl-CoA N-acyltransferases (Nat)"/>
    <property type="match status" value="1"/>
</dbReference>
<keyword evidence="1" id="KW-0808">Transferase</keyword>
<dbReference type="Pfam" id="PF00583">
    <property type="entry name" value="Acetyltransf_1"/>
    <property type="match status" value="1"/>
</dbReference>
<dbReference type="InterPro" id="IPR050832">
    <property type="entry name" value="Bact_Acetyltransf"/>
</dbReference>
<dbReference type="Gene3D" id="3.40.630.30">
    <property type="match status" value="1"/>
</dbReference>
<organism evidence="4 5">
    <name type="scientific">Paenibacillus foliorum</name>
    <dbReference type="NCBI Taxonomy" id="2654974"/>
    <lineage>
        <taxon>Bacteria</taxon>
        <taxon>Bacillati</taxon>
        <taxon>Bacillota</taxon>
        <taxon>Bacilli</taxon>
        <taxon>Bacillales</taxon>
        <taxon>Paenibacillaceae</taxon>
        <taxon>Paenibacillus</taxon>
    </lineage>
</organism>
<keyword evidence="5" id="KW-1185">Reference proteome</keyword>
<gene>
    <name evidence="4" type="ORF">GC093_24625</name>
</gene>
<dbReference type="CDD" id="cd04301">
    <property type="entry name" value="NAT_SF"/>
    <property type="match status" value="1"/>
</dbReference>
<evidence type="ECO:0000313" key="4">
    <source>
        <dbReference type="EMBL" id="NOU96375.1"/>
    </source>
</evidence>
<dbReference type="GO" id="GO:0016747">
    <property type="term" value="F:acyltransferase activity, transferring groups other than amino-acyl groups"/>
    <property type="evidence" value="ECO:0007669"/>
    <property type="project" value="InterPro"/>
</dbReference>
<dbReference type="Proteomes" id="UP000641588">
    <property type="component" value="Unassembled WGS sequence"/>
</dbReference>
<accession>A0A972H0L5</accession>
<protein>
    <submittedName>
        <fullName evidence="4">GNAT family N-acetyltransferase</fullName>
    </submittedName>
</protein>
<dbReference type="InterPro" id="IPR000182">
    <property type="entry name" value="GNAT_dom"/>
</dbReference>
<name>A0A972H0L5_9BACL</name>
<feature type="domain" description="N-acetyltransferase" evidence="3">
    <location>
        <begin position="1"/>
        <end position="186"/>
    </location>
</feature>
<dbReference type="InterPro" id="IPR016181">
    <property type="entry name" value="Acyl_CoA_acyltransferase"/>
</dbReference>
<evidence type="ECO:0000259" key="3">
    <source>
        <dbReference type="PROSITE" id="PS51186"/>
    </source>
</evidence>
<dbReference type="AlphaFoldDB" id="A0A972H0L5"/>
<reference evidence="4" key="1">
    <citation type="submission" date="2019-10" db="EMBL/GenBank/DDBJ databases">
        <title>Description of Paenibacillus glebae sp. nov.</title>
        <authorList>
            <person name="Carlier A."/>
            <person name="Qi S."/>
        </authorList>
    </citation>
    <scope>NUCLEOTIDE SEQUENCE</scope>
    <source>
        <strain evidence="4">LMG 31456</strain>
    </source>
</reference>
<evidence type="ECO:0000256" key="1">
    <source>
        <dbReference type="ARBA" id="ARBA00022679"/>
    </source>
</evidence>
<dbReference type="RefSeq" id="WP_171654611.1">
    <property type="nucleotide sequence ID" value="NZ_WHOD01000097.1"/>
</dbReference>
<evidence type="ECO:0000313" key="5">
    <source>
        <dbReference type="Proteomes" id="UP000641588"/>
    </source>
</evidence>
<sequence>MTTRPAQLTDAQAAVQLLFDAIKDIGYQLTGGVTEQEVIERLTSFYMEEGNRFSYTNLLVKEMNGQAVGMILCYHGSQASTIDKPIIEQLRRIKNDPSLTIDKEADEDEYYIDALAVSSEWGGRGFGTELIAAAEQHARQLGYYKIALNVEQYNERAVSLYKKLGYVTDKETQINKKTYYHMIKSI</sequence>
<dbReference type="PROSITE" id="PS51186">
    <property type="entry name" value="GNAT"/>
    <property type="match status" value="1"/>
</dbReference>
<proteinExistence type="predicted"/>
<dbReference type="PANTHER" id="PTHR43877">
    <property type="entry name" value="AMINOALKYLPHOSPHONATE N-ACETYLTRANSFERASE-RELATED-RELATED"/>
    <property type="match status" value="1"/>
</dbReference>
<evidence type="ECO:0000256" key="2">
    <source>
        <dbReference type="ARBA" id="ARBA00023315"/>
    </source>
</evidence>